<dbReference type="PANTHER" id="PTHR23046">
    <property type="entry name" value="PHOSPHORIBOSYLAMINOIMIDAZOLE CARBOXYLASE CATALYTIC SUBUNIT"/>
    <property type="match status" value="1"/>
</dbReference>
<dbReference type="GO" id="GO:0006189">
    <property type="term" value="P:'de novo' IMP biosynthetic process"/>
    <property type="evidence" value="ECO:0007669"/>
    <property type="project" value="UniProtKB-UniRule"/>
</dbReference>
<evidence type="ECO:0000256" key="2">
    <source>
        <dbReference type="ARBA" id="ARBA00023235"/>
    </source>
</evidence>
<feature type="binding site" evidence="3 5">
    <location>
        <position position="14"/>
    </location>
    <ligand>
        <name>substrate</name>
    </ligand>
</feature>
<comment type="function">
    <text evidence="3 4">Catalyzes the conversion of N5-carboxyaminoimidazole ribonucleotide (N5-CAIR) to 4-carboxy-5-aminoimidazole ribonucleotide (CAIR).</text>
</comment>
<reference evidence="7 8" key="1">
    <citation type="submission" date="2016-04" db="EMBL/GenBank/DDBJ databases">
        <title>Draft genome sequence of freshwater magnetotactic bacteria Magnetospirillum marisnigri SP-1 and Magnetospirillum moscoviense BB-1.</title>
        <authorList>
            <person name="Koziaeva V."/>
            <person name="Dziuba M.V."/>
            <person name="Ivanov T.M."/>
            <person name="Kuznetsov B."/>
            <person name="Grouzdev D.S."/>
        </authorList>
    </citation>
    <scope>NUCLEOTIDE SEQUENCE [LARGE SCALE GENOMIC DNA]</scope>
    <source>
        <strain evidence="7 8">BB-1</strain>
    </source>
</reference>
<dbReference type="RefSeq" id="WP_068497357.1">
    <property type="nucleotide sequence ID" value="NZ_LWQU01000054.1"/>
</dbReference>
<accession>A0A178MYZ2</accession>
<organism evidence="7 8">
    <name type="scientific">Magnetospirillum moscoviense</name>
    <dbReference type="NCBI Taxonomy" id="1437059"/>
    <lineage>
        <taxon>Bacteria</taxon>
        <taxon>Pseudomonadati</taxon>
        <taxon>Pseudomonadota</taxon>
        <taxon>Alphaproteobacteria</taxon>
        <taxon>Rhodospirillales</taxon>
        <taxon>Rhodospirillaceae</taxon>
        <taxon>Magnetospirillum</taxon>
    </lineage>
</organism>
<dbReference type="SUPFAM" id="SSF52255">
    <property type="entry name" value="N5-CAIR mutase (phosphoribosylaminoimidazole carboxylase, PurE)"/>
    <property type="match status" value="1"/>
</dbReference>
<evidence type="ECO:0000256" key="5">
    <source>
        <dbReference type="PIRSR" id="PIRSR001338-1"/>
    </source>
</evidence>
<dbReference type="UniPathway" id="UPA00074">
    <property type="reaction ID" value="UER00943"/>
</dbReference>
<dbReference type="InterPro" id="IPR000031">
    <property type="entry name" value="PurE_dom"/>
</dbReference>
<feature type="binding site" evidence="3 5">
    <location>
        <position position="44"/>
    </location>
    <ligand>
        <name>substrate</name>
    </ligand>
</feature>
<dbReference type="NCBIfam" id="TIGR01162">
    <property type="entry name" value="purE"/>
    <property type="match status" value="1"/>
</dbReference>
<dbReference type="STRING" id="1437059.A6A05_07065"/>
<comment type="similarity">
    <text evidence="3">Belongs to the AIR carboxylase family. Class I subfamily.</text>
</comment>
<dbReference type="InterPro" id="IPR033747">
    <property type="entry name" value="PurE_ClassI"/>
</dbReference>
<evidence type="ECO:0000313" key="7">
    <source>
        <dbReference type="EMBL" id="OAN60960.1"/>
    </source>
</evidence>
<keyword evidence="2 3" id="KW-0413">Isomerase</keyword>
<dbReference type="AlphaFoldDB" id="A0A178MYZ2"/>
<dbReference type="HAMAP" id="MF_01929">
    <property type="entry name" value="PurE_classI"/>
    <property type="match status" value="1"/>
</dbReference>
<dbReference type="EC" id="5.4.99.18" evidence="3 4"/>
<dbReference type="OrthoDB" id="9791908at2"/>
<keyword evidence="8" id="KW-1185">Reference proteome</keyword>
<dbReference type="EMBL" id="LWQU01000054">
    <property type="protein sequence ID" value="OAN60960.1"/>
    <property type="molecule type" value="Genomic_DNA"/>
</dbReference>
<dbReference type="Gene3D" id="3.40.50.1970">
    <property type="match status" value="1"/>
</dbReference>
<evidence type="ECO:0000313" key="8">
    <source>
        <dbReference type="Proteomes" id="UP000078543"/>
    </source>
</evidence>
<keyword evidence="1 3" id="KW-0658">Purine biosynthesis</keyword>
<evidence type="ECO:0000256" key="4">
    <source>
        <dbReference type="PIRNR" id="PIRNR001338"/>
    </source>
</evidence>
<comment type="pathway">
    <text evidence="3 4">Purine metabolism; IMP biosynthesis via de novo pathway; 5-amino-1-(5-phospho-D-ribosyl)imidazole-4-carboxylate from 5-amino-1-(5-phospho-D-ribosyl)imidazole (N5-CAIR route): step 2/2.</text>
</comment>
<sequence length="171" mass="17637">MSKAKPQVGIIMGSQSDWETMRHAAEVLAELQVPFETRVVSAHRTPKRLVEYATGAKGRGLSVIIAGAGGAAHLPGMAASMTTLPVLGVPVESRTLKGVDSLYSIVQMPGGVPVGTLAIGKAGAINAGLLAASILALGDNALAARLEAWRARQTEAVAELPVDPDRPELIA</sequence>
<comment type="caution">
    <text evidence="7">The sequence shown here is derived from an EMBL/GenBank/DDBJ whole genome shotgun (WGS) entry which is preliminary data.</text>
</comment>
<name>A0A178MYZ2_9PROT</name>
<dbReference type="SMART" id="SM01001">
    <property type="entry name" value="AIRC"/>
    <property type="match status" value="1"/>
</dbReference>
<comment type="catalytic activity">
    <reaction evidence="3 4">
        <text>5-carboxyamino-1-(5-phospho-D-ribosyl)imidazole + H(+) = 5-amino-1-(5-phospho-D-ribosyl)imidazole-4-carboxylate</text>
        <dbReference type="Rhea" id="RHEA:13193"/>
        <dbReference type="ChEBI" id="CHEBI:15378"/>
        <dbReference type="ChEBI" id="CHEBI:58730"/>
        <dbReference type="ChEBI" id="CHEBI:77657"/>
        <dbReference type="EC" id="5.4.99.18"/>
    </reaction>
</comment>
<dbReference type="GO" id="GO:0034023">
    <property type="term" value="F:5-(carboxyamino)imidazole ribonucleotide mutase activity"/>
    <property type="evidence" value="ECO:0007669"/>
    <property type="project" value="UniProtKB-UniRule"/>
</dbReference>
<dbReference type="PANTHER" id="PTHR23046:SF2">
    <property type="entry name" value="PHOSPHORIBOSYLAMINOIMIDAZOLE CARBOXYLASE"/>
    <property type="match status" value="1"/>
</dbReference>
<evidence type="ECO:0000256" key="3">
    <source>
        <dbReference type="HAMAP-Rule" id="MF_01929"/>
    </source>
</evidence>
<evidence type="ECO:0000259" key="6">
    <source>
        <dbReference type="SMART" id="SM01001"/>
    </source>
</evidence>
<feature type="domain" description="PurE" evidence="6">
    <location>
        <begin position="6"/>
        <end position="157"/>
    </location>
</feature>
<dbReference type="PIRSF" id="PIRSF001338">
    <property type="entry name" value="AIR_carboxylase"/>
    <property type="match status" value="1"/>
</dbReference>
<dbReference type="InterPro" id="IPR024694">
    <property type="entry name" value="PurE_prokaryotes"/>
</dbReference>
<evidence type="ECO:0000256" key="1">
    <source>
        <dbReference type="ARBA" id="ARBA00022755"/>
    </source>
</evidence>
<protein>
    <recommendedName>
        <fullName evidence="3 4">N5-carboxyaminoimidazole ribonucleotide mutase</fullName>
        <shortName evidence="3 4">N5-CAIR mutase</shortName>
        <ecNumber evidence="3 4">5.4.99.18</ecNumber>
    </recommendedName>
    <alternativeName>
        <fullName evidence="3">5-(carboxyamino)imidazole ribonucleotide mutase</fullName>
    </alternativeName>
</protein>
<dbReference type="Pfam" id="PF00731">
    <property type="entry name" value="AIRC"/>
    <property type="match status" value="1"/>
</dbReference>
<proteinExistence type="inferred from homology"/>
<dbReference type="Proteomes" id="UP000078543">
    <property type="component" value="Unassembled WGS sequence"/>
</dbReference>
<gene>
    <name evidence="3 7" type="primary">purE</name>
    <name evidence="7" type="ORF">A6A05_07065</name>
</gene>
<feature type="binding site" evidence="3 5">
    <location>
        <position position="17"/>
    </location>
    <ligand>
        <name>substrate</name>
    </ligand>
</feature>